<accession>A0AAW2XND2</accession>
<comment type="caution">
    <text evidence="2">The sequence shown here is derived from an EMBL/GenBank/DDBJ whole genome shotgun (WGS) entry which is preliminary data.</text>
</comment>
<gene>
    <name evidence="2" type="ORF">Slati_1349700</name>
</gene>
<dbReference type="Pfam" id="PF13966">
    <property type="entry name" value="zf-RVT"/>
    <property type="match status" value="1"/>
</dbReference>
<dbReference type="EMBL" id="JACGWN010000004">
    <property type="protein sequence ID" value="KAL0453716.1"/>
    <property type="molecule type" value="Genomic_DNA"/>
</dbReference>
<reference evidence="2" key="2">
    <citation type="journal article" date="2024" name="Plant">
        <title>Genomic evolution and insights into agronomic trait innovations of Sesamum species.</title>
        <authorList>
            <person name="Miao H."/>
            <person name="Wang L."/>
            <person name="Qu L."/>
            <person name="Liu H."/>
            <person name="Sun Y."/>
            <person name="Le M."/>
            <person name="Wang Q."/>
            <person name="Wei S."/>
            <person name="Zheng Y."/>
            <person name="Lin W."/>
            <person name="Duan Y."/>
            <person name="Cao H."/>
            <person name="Xiong S."/>
            <person name="Wang X."/>
            <person name="Wei L."/>
            <person name="Li C."/>
            <person name="Ma Q."/>
            <person name="Ju M."/>
            <person name="Zhao R."/>
            <person name="Li G."/>
            <person name="Mu C."/>
            <person name="Tian Q."/>
            <person name="Mei H."/>
            <person name="Zhang T."/>
            <person name="Gao T."/>
            <person name="Zhang H."/>
        </authorList>
    </citation>
    <scope>NUCLEOTIDE SEQUENCE</scope>
    <source>
        <strain evidence="2">KEN1</strain>
    </source>
</reference>
<feature type="domain" description="Reverse transcriptase zinc-binding" evidence="1">
    <location>
        <begin position="76"/>
        <end position="165"/>
    </location>
</feature>
<evidence type="ECO:0000259" key="1">
    <source>
        <dbReference type="Pfam" id="PF13966"/>
    </source>
</evidence>
<evidence type="ECO:0000313" key="2">
    <source>
        <dbReference type="EMBL" id="KAL0453716.1"/>
    </source>
</evidence>
<reference evidence="2" key="1">
    <citation type="submission" date="2020-06" db="EMBL/GenBank/DDBJ databases">
        <authorList>
            <person name="Li T."/>
            <person name="Hu X."/>
            <person name="Zhang T."/>
            <person name="Song X."/>
            <person name="Zhang H."/>
            <person name="Dai N."/>
            <person name="Sheng W."/>
            <person name="Hou X."/>
            <person name="Wei L."/>
        </authorList>
    </citation>
    <scope>NUCLEOTIDE SEQUENCE</scope>
    <source>
        <strain evidence="2">KEN1</strain>
        <tissue evidence="2">Leaf</tissue>
    </source>
</reference>
<dbReference type="InterPro" id="IPR026960">
    <property type="entry name" value="RVT-Znf"/>
</dbReference>
<proteinExistence type="predicted"/>
<sequence>MPWLPRPHSFQLSFPPKTLLGDAKVAELINGSDWDEGMILSEFEPCDALCILSIKLPKSHGRDILVWHYEKNGKCSTRSAYSLACDMTDQAHSTVKGKSWSFVWKARIRPKMQLFAWRVCTNSLPTLSNLRRRGLKKGEGCPLCGFIEEDVKHAMLLCPLARQVWALSNLPWRFISNYTGDSEEWVRSIASSLDGQEFASFLIICWSIWQHCNLAVFEGKRVHAQQILSMARRESCLVEQGLTAAPD</sequence>
<organism evidence="2">
    <name type="scientific">Sesamum latifolium</name>
    <dbReference type="NCBI Taxonomy" id="2727402"/>
    <lineage>
        <taxon>Eukaryota</taxon>
        <taxon>Viridiplantae</taxon>
        <taxon>Streptophyta</taxon>
        <taxon>Embryophyta</taxon>
        <taxon>Tracheophyta</taxon>
        <taxon>Spermatophyta</taxon>
        <taxon>Magnoliopsida</taxon>
        <taxon>eudicotyledons</taxon>
        <taxon>Gunneridae</taxon>
        <taxon>Pentapetalae</taxon>
        <taxon>asterids</taxon>
        <taxon>lamiids</taxon>
        <taxon>Lamiales</taxon>
        <taxon>Pedaliaceae</taxon>
        <taxon>Sesamum</taxon>
    </lineage>
</organism>
<protein>
    <recommendedName>
        <fullName evidence="1">Reverse transcriptase zinc-binding domain-containing protein</fullName>
    </recommendedName>
</protein>
<name>A0AAW2XND2_9LAMI</name>
<dbReference type="AlphaFoldDB" id="A0AAW2XND2"/>